<dbReference type="AlphaFoldDB" id="A0A381PWR4"/>
<dbReference type="PANTHER" id="PTHR43421">
    <property type="entry name" value="METALLOPROTEASE PMBA"/>
    <property type="match status" value="1"/>
</dbReference>
<evidence type="ECO:0000313" key="2">
    <source>
        <dbReference type="EMBL" id="SUZ70359.1"/>
    </source>
</evidence>
<organism evidence="2">
    <name type="scientific">marine metagenome</name>
    <dbReference type="NCBI Taxonomy" id="408172"/>
    <lineage>
        <taxon>unclassified sequences</taxon>
        <taxon>metagenomes</taxon>
        <taxon>ecological metagenomes</taxon>
    </lineage>
</organism>
<dbReference type="EMBL" id="UINC01001089">
    <property type="protein sequence ID" value="SUZ70359.1"/>
    <property type="molecule type" value="Genomic_DNA"/>
</dbReference>
<dbReference type="InterPro" id="IPR047657">
    <property type="entry name" value="PmbA"/>
</dbReference>
<evidence type="ECO:0000259" key="1">
    <source>
        <dbReference type="Pfam" id="PF19289"/>
    </source>
</evidence>
<gene>
    <name evidence="2" type="ORF">METZ01_LOCUS23213</name>
</gene>
<dbReference type="GO" id="GO:0006508">
    <property type="term" value="P:proteolysis"/>
    <property type="evidence" value="ECO:0007669"/>
    <property type="project" value="InterPro"/>
</dbReference>
<dbReference type="Pfam" id="PF19289">
    <property type="entry name" value="PmbA_TldD_3rd"/>
    <property type="match status" value="1"/>
</dbReference>
<dbReference type="GO" id="GO:0005829">
    <property type="term" value="C:cytosol"/>
    <property type="evidence" value="ECO:0007669"/>
    <property type="project" value="TreeGrafter"/>
</dbReference>
<feature type="domain" description="Metalloprotease TldD/E C-terminal" evidence="1">
    <location>
        <begin position="260"/>
        <end position="512"/>
    </location>
</feature>
<proteinExistence type="predicted"/>
<protein>
    <recommendedName>
        <fullName evidence="1">Metalloprotease TldD/E C-terminal domain-containing protein</fullName>
    </recommendedName>
</protein>
<dbReference type="SUPFAM" id="SSF111283">
    <property type="entry name" value="Putative modulator of DNA gyrase, PmbA/TldD"/>
    <property type="match status" value="1"/>
</dbReference>
<dbReference type="InterPro" id="IPR036059">
    <property type="entry name" value="TldD/PmbA_sf"/>
</dbReference>
<accession>A0A381PWR4</accession>
<sequence>MLSVAELRRAVKNALAFASSQPDVAEAEVFASAGANLTVRLNYTSHIPSNGVEEPKSTEGYGMGIRATFRTPGGIKTGFGSEPTDLSVDGAARALDKARYGAVSDTEFVSLPKLESPHRAAPTNNEPLANYDPALMRIGGKGLVDAGWRMMDRALDAFQSSEDLMGIAGSAEKMSELGLILGGDVVMLQDRMSIASTHIPRVQTEQNTLVMSFATAMIESQASKGSGWSVASKLAEFTGEAAAEAARNAIESMDGQRIPTGEYNVILGPQAVAEILEWVLMPGLSLDMFYAGASPFIGKLGQAVASADFNLYDDGAAPGLPSSKSITDEGLPTGRTDLIRGGELSGLLADYYNYQRMLNDPTGREKLGVNPSDALAKIAPRNGFRPGNGGGRNFGAIPGAVSSNLVIEGTPGHSQEELLRLVRNGVYIGRIWYTYPVNGTTSGDFSGTIIGDSYLIKDSRFAAPLKPNTVRMNDNVLRLINNTLGIAAQRRATVRWSSDQVTWAPEIAVSGFGLEEISEYMESV</sequence>
<reference evidence="2" key="1">
    <citation type="submission" date="2018-05" db="EMBL/GenBank/DDBJ databases">
        <authorList>
            <person name="Lanie J.A."/>
            <person name="Ng W.-L."/>
            <person name="Kazmierczak K.M."/>
            <person name="Andrzejewski T.M."/>
            <person name="Davidsen T.M."/>
            <person name="Wayne K.J."/>
            <person name="Tettelin H."/>
            <person name="Glass J.I."/>
            <person name="Rusch D."/>
            <person name="Podicherti R."/>
            <person name="Tsui H.-C.T."/>
            <person name="Winkler M.E."/>
        </authorList>
    </citation>
    <scope>NUCLEOTIDE SEQUENCE</scope>
</reference>
<dbReference type="PANTHER" id="PTHR43421:SF1">
    <property type="entry name" value="METALLOPROTEASE PMBA"/>
    <property type="match status" value="1"/>
</dbReference>
<dbReference type="InterPro" id="IPR045569">
    <property type="entry name" value="Metalloprtase-TldD/E_C"/>
</dbReference>
<name>A0A381PWR4_9ZZZZ</name>
<dbReference type="GO" id="GO:0008237">
    <property type="term" value="F:metallopeptidase activity"/>
    <property type="evidence" value="ECO:0007669"/>
    <property type="project" value="InterPro"/>
</dbReference>